<keyword evidence="6" id="KW-0528">Neurotoxin</keyword>
<keyword evidence="8" id="KW-0106">Calcium</keyword>
<evidence type="ECO:0000256" key="13">
    <source>
        <dbReference type="SAM" id="Phobius"/>
    </source>
</evidence>
<dbReference type="GO" id="GO:0035792">
    <property type="term" value="C:host cell postsynaptic membrane"/>
    <property type="evidence" value="ECO:0007669"/>
    <property type="project" value="UniProtKB-KW"/>
</dbReference>
<evidence type="ECO:0000256" key="10">
    <source>
        <dbReference type="ARBA" id="ARBA00022872"/>
    </source>
</evidence>
<dbReference type="PROSITE" id="PS60025">
    <property type="entry name" value="CONANTOKIN"/>
    <property type="match status" value="1"/>
</dbReference>
<feature type="transmembrane region" description="Helical" evidence="13">
    <location>
        <begin position="120"/>
        <end position="139"/>
    </location>
</feature>
<keyword evidence="4" id="KW-0964">Secreted</keyword>
<keyword evidence="13" id="KW-1133">Transmembrane helix</keyword>
<evidence type="ECO:0000256" key="6">
    <source>
        <dbReference type="ARBA" id="ARBA00022699"/>
    </source>
</evidence>
<keyword evidence="3" id="KW-0301">Gamma-carboxyglutamic acid</keyword>
<dbReference type="InterPro" id="IPR005918">
    <property type="entry name" value="Conantokin_CS"/>
</dbReference>
<sequence length="140" mass="15788">MHLYTYLYLLVPLVTFHLILGTGTLDDGGALTERRSADATALKAEPVLLQKSAARSTDDNGKDRLTQMKRILKQRGNKARGEEELQENQELIREKVMEKDNQAGCSTLYPSVLKSPDRSFPIFATFSFPIFATFFLSLFI</sequence>
<evidence type="ECO:0000256" key="3">
    <source>
        <dbReference type="ARBA" id="ARBA00022479"/>
    </source>
</evidence>
<evidence type="ECO:0000313" key="14">
    <source>
        <dbReference type="EMBL" id="BAO65549.1"/>
    </source>
</evidence>
<dbReference type="GO" id="GO:0005576">
    <property type="term" value="C:extracellular region"/>
    <property type="evidence" value="ECO:0007669"/>
    <property type="project" value="UniProtKB-SubCell"/>
</dbReference>
<dbReference type="EMBL" id="AB910781">
    <property type="protein sequence ID" value="BAO65549.1"/>
    <property type="molecule type" value="mRNA"/>
</dbReference>
<evidence type="ECO:0000256" key="11">
    <source>
        <dbReference type="ARBA" id="ARBA00023174"/>
    </source>
</evidence>
<protein>
    <submittedName>
        <fullName evidence="14">G016_VD_Conantokin_precursor_conopeptide</fullName>
    </submittedName>
</protein>
<organism evidence="14">
    <name type="scientific">Conus geographus</name>
    <name type="common">Geography cone</name>
    <name type="synonym">Nubecula geographus</name>
    <dbReference type="NCBI Taxonomy" id="6491"/>
    <lineage>
        <taxon>Eukaryota</taxon>
        <taxon>Metazoa</taxon>
        <taxon>Spiralia</taxon>
        <taxon>Lophotrochozoa</taxon>
        <taxon>Mollusca</taxon>
        <taxon>Gastropoda</taxon>
        <taxon>Caenogastropoda</taxon>
        <taxon>Neogastropoda</taxon>
        <taxon>Conoidea</taxon>
        <taxon>Conidae</taxon>
        <taxon>Conus</taxon>
        <taxon>Gastridium</taxon>
    </lineage>
</organism>
<keyword evidence="5" id="KW-0800">Toxin</keyword>
<evidence type="ECO:0000256" key="9">
    <source>
        <dbReference type="ARBA" id="ARBA00022842"/>
    </source>
</evidence>
<keyword evidence="12" id="KW-0629">Postsynaptic neurotoxin</keyword>
<dbReference type="GO" id="GO:0046872">
    <property type="term" value="F:metal ion binding"/>
    <property type="evidence" value="ECO:0007669"/>
    <property type="project" value="UniProtKB-KW"/>
</dbReference>
<evidence type="ECO:0000256" key="4">
    <source>
        <dbReference type="ARBA" id="ARBA00022525"/>
    </source>
</evidence>
<evidence type="ECO:0000256" key="2">
    <source>
        <dbReference type="ARBA" id="ARBA00009218"/>
    </source>
</evidence>
<reference evidence="14" key="1">
    <citation type="journal article" date="2014" name="Nat. Commun.">
        <title>Evolution of separate predation- and defence-evoked venoms in carnivorous cone snails.</title>
        <authorList>
            <person name="Dutertre S."/>
            <person name="Jin A.-H."/>
            <person name="Vetter I."/>
            <person name="Hamilton B."/>
            <person name="Sunagar K."/>
            <person name="Lavergne V."/>
            <person name="Dutertre V."/>
            <person name="Fry B.G."/>
            <person name="Antunes A."/>
            <person name="Venter D.J."/>
            <person name="Alewood P.F."/>
            <person name="Lewis R.J."/>
        </authorList>
    </citation>
    <scope>NUCLEOTIDE SEQUENCE</scope>
    <source>
        <strain evidence="14">G016</strain>
        <tissue evidence="14">Venom duct</tissue>
    </source>
</reference>
<name>X5IWM7_CONGE</name>
<evidence type="ECO:0000256" key="7">
    <source>
        <dbReference type="ARBA" id="ARBA00022723"/>
    </source>
</evidence>
<evidence type="ECO:0000256" key="12">
    <source>
        <dbReference type="ARBA" id="ARBA00023327"/>
    </source>
</evidence>
<keyword evidence="9" id="KW-0460">Magnesium</keyword>
<proteinExistence type="evidence at transcript level"/>
<dbReference type="AlphaFoldDB" id="X5IWM7"/>
<keyword evidence="10" id="KW-0872">Ion channel impairing toxin</keyword>
<evidence type="ECO:0000256" key="8">
    <source>
        <dbReference type="ARBA" id="ARBA00022837"/>
    </source>
</evidence>
<keyword evidence="11" id="KW-1028">Ionotropic glutamate receptor inhibitor</keyword>
<evidence type="ECO:0000256" key="1">
    <source>
        <dbReference type="ARBA" id="ARBA00004613"/>
    </source>
</evidence>
<comment type="similarity">
    <text evidence="2">Belongs to the conotoxin B superfamily.</text>
</comment>
<feature type="transmembrane region" description="Helical" evidence="13">
    <location>
        <begin position="6"/>
        <end position="25"/>
    </location>
</feature>
<dbReference type="GO" id="GO:0090729">
    <property type="term" value="F:toxin activity"/>
    <property type="evidence" value="ECO:0007669"/>
    <property type="project" value="UniProtKB-KW"/>
</dbReference>
<keyword evidence="7" id="KW-0479">Metal-binding</keyword>
<keyword evidence="13" id="KW-0812">Transmembrane</keyword>
<keyword evidence="13" id="KW-0472">Membrane</keyword>
<evidence type="ECO:0000256" key="5">
    <source>
        <dbReference type="ARBA" id="ARBA00022656"/>
    </source>
</evidence>
<accession>X5IWM7</accession>
<dbReference type="GO" id="GO:0099106">
    <property type="term" value="F:ion channel regulator activity"/>
    <property type="evidence" value="ECO:0007669"/>
    <property type="project" value="UniProtKB-KW"/>
</dbReference>
<comment type="subcellular location">
    <subcellularLocation>
        <location evidence="1">Secreted</location>
    </subcellularLocation>
</comment>